<dbReference type="RefSeq" id="XP_001427608.1">
    <property type="nucleotide sequence ID" value="XM_001427571.1"/>
</dbReference>
<dbReference type="GeneID" id="5013392"/>
<dbReference type="OMA" id="FSWYAID"/>
<dbReference type="HOGENOM" id="CLU_056103_0_0_1"/>
<dbReference type="KEGG" id="ptm:GSPATT00030849001"/>
<dbReference type="GO" id="GO:0030246">
    <property type="term" value="F:carbohydrate binding"/>
    <property type="evidence" value="ECO:0007669"/>
    <property type="project" value="InterPro"/>
</dbReference>
<dbReference type="GO" id="GO:0007155">
    <property type="term" value="P:cell adhesion"/>
    <property type="evidence" value="ECO:0007669"/>
    <property type="project" value="InterPro"/>
</dbReference>
<sequence length="413" mass="47097">MILFIFYFISANASITYDQGYYNGFSLPISSTFICKDNFQQTATVTFNQPFNNIPQVFLGLEFLDFDKGIEYKLSITTITTTHFEVLIECITSIQVFSVEFSWYAIDDKRIQVINNFNMVPPGVNVFNHINPNINFGIVSITSLGIDGDIDFQLAVSSVNQSTVSVSITQVAGNINNLKQIGYQVILGIPEAFLGSKNNPLTTAFNSGTLTQQSNRWLFLSFTGFKMSSALKQKVTRNPSPLSYFVTSIDVGFVSCNHQISWLAYQFTTFYKPFECQSVRLSQSNDDQASTKPSIQIYISELNLTLDQPQNKLIFPQITQLNLQVYVKCQVQKKILSQFLRCYECNTNKQHKLWNYCNQQIDVVTYFLKYQTTQQVFKELSINITSDSITIIQVLYNQAEIQQVILEILIQDM</sequence>
<feature type="domain" description="H-type lectin" evidence="1">
    <location>
        <begin position="43"/>
        <end position="106"/>
    </location>
</feature>
<dbReference type="OrthoDB" id="307973at2759"/>
<gene>
    <name evidence="2" type="ORF">GSPATT00030849001</name>
</gene>
<dbReference type="Pfam" id="PF09458">
    <property type="entry name" value="H_lectin"/>
    <property type="match status" value="1"/>
</dbReference>
<dbReference type="Gene3D" id="2.60.40.2080">
    <property type="match status" value="1"/>
</dbReference>
<dbReference type="Proteomes" id="UP000000600">
    <property type="component" value="Unassembled WGS sequence"/>
</dbReference>
<accession>A0BNU3</accession>
<dbReference type="InParanoid" id="A0BNU3"/>
<evidence type="ECO:0000259" key="1">
    <source>
        <dbReference type="Pfam" id="PF09458"/>
    </source>
</evidence>
<organism evidence="2 3">
    <name type="scientific">Paramecium tetraurelia</name>
    <dbReference type="NCBI Taxonomy" id="5888"/>
    <lineage>
        <taxon>Eukaryota</taxon>
        <taxon>Sar</taxon>
        <taxon>Alveolata</taxon>
        <taxon>Ciliophora</taxon>
        <taxon>Intramacronucleata</taxon>
        <taxon>Oligohymenophorea</taxon>
        <taxon>Peniculida</taxon>
        <taxon>Parameciidae</taxon>
        <taxon>Paramecium</taxon>
    </lineage>
</organism>
<keyword evidence="3" id="KW-1185">Reference proteome</keyword>
<name>A0BNU3_PARTE</name>
<dbReference type="InterPro" id="IPR019019">
    <property type="entry name" value="H-type_lectin_domain"/>
</dbReference>
<evidence type="ECO:0000313" key="2">
    <source>
        <dbReference type="EMBL" id="CAK60210.1"/>
    </source>
</evidence>
<evidence type="ECO:0000313" key="3">
    <source>
        <dbReference type="Proteomes" id="UP000000600"/>
    </source>
</evidence>
<reference evidence="2 3" key="1">
    <citation type="journal article" date="2006" name="Nature">
        <title>Global trends of whole-genome duplications revealed by the ciliate Paramecium tetraurelia.</title>
        <authorList>
            <consortium name="Genoscope"/>
            <person name="Aury J.-M."/>
            <person name="Jaillon O."/>
            <person name="Duret L."/>
            <person name="Noel B."/>
            <person name="Jubin C."/>
            <person name="Porcel B.M."/>
            <person name="Segurens B."/>
            <person name="Daubin V."/>
            <person name="Anthouard V."/>
            <person name="Aiach N."/>
            <person name="Arnaiz O."/>
            <person name="Billaut A."/>
            <person name="Beisson J."/>
            <person name="Blanc I."/>
            <person name="Bouhouche K."/>
            <person name="Camara F."/>
            <person name="Duharcourt S."/>
            <person name="Guigo R."/>
            <person name="Gogendeau D."/>
            <person name="Katinka M."/>
            <person name="Keller A.-M."/>
            <person name="Kissmehl R."/>
            <person name="Klotz C."/>
            <person name="Koll F."/>
            <person name="Le Moue A."/>
            <person name="Lepere C."/>
            <person name="Malinsky S."/>
            <person name="Nowacki M."/>
            <person name="Nowak J.K."/>
            <person name="Plattner H."/>
            <person name="Poulain J."/>
            <person name="Ruiz F."/>
            <person name="Serrano V."/>
            <person name="Zagulski M."/>
            <person name="Dessen P."/>
            <person name="Betermier M."/>
            <person name="Weissenbach J."/>
            <person name="Scarpelli C."/>
            <person name="Schachter V."/>
            <person name="Sperling L."/>
            <person name="Meyer E."/>
            <person name="Cohen J."/>
            <person name="Wincker P."/>
        </authorList>
    </citation>
    <scope>NUCLEOTIDE SEQUENCE [LARGE SCALE GENOMIC DNA]</scope>
    <source>
        <strain evidence="2 3">Stock d4-2</strain>
    </source>
</reference>
<proteinExistence type="predicted"/>
<dbReference type="AlphaFoldDB" id="A0BNU3"/>
<dbReference type="InterPro" id="IPR037221">
    <property type="entry name" value="H-type_lectin_dom_sf"/>
</dbReference>
<protein>
    <recommendedName>
        <fullName evidence="1">H-type lectin domain-containing protein</fullName>
    </recommendedName>
</protein>
<dbReference type="SUPFAM" id="SSF141086">
    <property type="entry name" value="Agglutinin HPA-like"/>
    <property type="match status" value="1"/>
</dbReference>
<dbReference type="EMBL" id="CT868007">
    <property type="protein sequence ID" value="CAK60210.1"/>
    <property type="molecule type" value="Genomic_DNA"/>
</dbReference>